<proteinExistence type="predicted"/>
<protein>
    <submittedName>
        <fullName evidence="1">Uncharacterized protein</fullName>
    </submittedName>
</protein>
<accession>A0ACC6T094</accession>
<gene>
    <name evidence="1" type="ORF">NKI81_16010</name>
</gene>
<reference evidence="1 2" key="1">
    <citation type="journal article" date="2024" name="Proc. Natl. Acad. Sci. U.S.A.">
        <title>The evolutionary genomics of adaptation to stress in wild rhizobium bacteria.</title>
        <authorList>
            <person name="Kehlet-Delgado H."/>
            <person name="Montoya A.P."/>
            <person name="Jensen K.T."/>
            <person name="Wendlandt C.E."/>
            <person name="Dexheimer C."/>
            <person name="Roberts M."/>
            <person name="Torres Martinez L."/>
            <person name="Friesen M.L."/>
            <person name="Griffitts J.S."/>
            <person name="Porter S.S."/>
        </authorList>
    </citation>
    <scope>NUCLEOTIDE SEQUENCE [LARGE SCALE GENOMIC DNA]</scope>
    <source>
        <strain evidence="1 2">M0468</strain>
    </source>
</reference>
<evidence type="ECO:0000313" key="1">
    <source>
        <dbReference type="EMBL" id="MER9285457.1"/>
    </source>
</evidence>
<organism evidence="1 2">
    <name type="scientific">Mesorhizobium australicum</name>
    <dbReference type="NCBI Taxonomy" id="536018"/>
    <lineage>
        <taxon>Bacteria</taxon>
        <taxon>Pseudomonadati</taxon>
        <taxon>Pseudomonadota</taxon>
        <taxon>Alphaproteobacteria</taxon>
        <taxon>Hyphomicrobiales</taxon>
        <taxon>Phyllobacteriaceae</taxon>
        <taxon>Mesorhizobium</taxon>
    </lineage>
</organism>
<name>A0ACC6T094_9HYPH</name>
<sequence>MARPKIFIRDTYSLEQNPFPASAIAQWGSSDERENGSLYDADVVSKEYAEAIAKFVVGPVDSGSKFHFLWSLGEGEEARGFGKTVLLGHVARQINGDLGYQLLTENEFDRDEASENRILAGMGTFNKVDVTGLAAISLEQVRYLAQIDPGNGTSPMMVLREHFVRDIGPKVPGTPEDRVAIEAEKIRERVKETSLSIGGKTLGSPDRKLLDHFANADWRGLAGFLKDADAKNGFDLLSSALIIAKAGGVKRVLLFIDQVEDFASVDTPKKRRSLEVERFRDIAVETQPFGQMASYVLTMHPAAARSIEEYWSLARLPRVDHLLKQNERITVILKPLTRLEEAERLLGVYMGRFRRKGSAFDGLHPFDRGALAVLMDVSGGRPGNLLKFAHDLIEEGARNGWTKIGERQAREITHDVDLGEELVRTPGRRRIGAVE</sequence>
<comment type="caution">
    <text evidence="1">The sequence shown here is derived from an EMBL/GenBank/DDBJ whole genome shotgun (WGS) entry which is preliminary data.</text>
</comment>
<dbReference type="EMBL" id="JAMYRI010000008">
    <property type="protein sequence ID" value="MER9285457.1"/>
    <property type="molecule type" value="Genomic_DNA"/>
</dbReference>
<keyword evidence="2" id="KW-1185">Reference proteome</keyword>
<evidence type="ECO:0000313" key="2">
    <source>
        <dbReference type="Proteomes" id="UP001480082"/>
    </source>
</evidence>
<dbReference type="Proteomes" id="UP001480082">
    <property type="component" value="Unassembled WGS sequence"/>
</dbReference>